<evidence type="ECO:0000256" key="3">
    <source>
        <dbReference type="ARBA" id="ARBA00022490"/>
    </source>
</evidence>
<sequence>MDLPLAALATIAEREGAGELHMVLRPEAMWLSDNDREAAARTAQEALVAAGLLDGRGRLDVDFLDWLPVLTMPNAECYGWYTVDGETRGALAAARGLEGVLAIRSGDRVRLTAVNRDLLAEALVAELPEVVPGGGTPWSVSLEELRDAGDGRRAVDRRLSRHLAEVVKVVQRPVHGSGELYAATRDEVGRRSQTVDPLHYVDTDWGRYLNHTSGTGAGARLNIAPATPSALAATLRGLHRS</sequence>
<dbReference type="Proteomes" id="UP000242444">
    <property type="component" value="Unassembled WGS sequence"/>
</dbReference>
<dbReference type="AlphaFoldDB" id="A0A263D7S2"/>
<keyword evidence="4" id="KW-0143">Chaperone</keyword>
<comment type="caution">
    <text evidence="5">The sequence shown here is derived from an EMBL/GenBank/DDBJ whole genome shotgun (WGS) entry which is preliminary data.</text>
</comment>
<evidence type="ECO:0000313" key="6">
    <source>
        <dbReference type="Proteomes" id="UP000242444"/>
    </source>
</evidence>
<protein>
    <submittedName>
        <fullName evidence="5">ESX secretion-associated protein EspG</fullName>
    </submittedName>
</protein>
<comment type="similarity">
    <text evidence="2">Belongs to the EspG family.</text>
</comment>
<dbReference type="InParanoid" id="A0A263D7S2"/>
<organism evidence="5 6">
    <name type="scientific">Amycolatopsis antarctica</name>
    <dbReference type="NCBI Taxonomy" id="1854586"/>
    <lineage>
        <taxon>Bacteria</taxon>
        <taxon>Bacillati</taxon>
        <taxon>Actinomycetota</taxon>
        <taxon>Actinomycetes</taxon>
        <taxon>Pseudonocardiales</taxon>
        <taxon>Pseudonocardiaceae</taxon>
        <taxon>Amycolatopsis</taxon>
    </lineage>
</organism>
<reference evidence="5 6" key="1">
    <citation type="submission" date="2017-07" db="EMBL/GenBank/DDBJ databases">
        <title>Amycolatopsis antarcticus sp. nov., isolated from the surface of an Antarcticus brown macroalga.</title>
        <authorList>
            <person name="Wang J."/>
            <person name="Leiva S."/>
            <person name="Huang J."/>
            <person name="Huang Y."/>
        </authorList>
    </citation>
    <scope>NUCLEOTIDE SEQUENCE [LARGE SCALE GENOMIC DNA]</scope>
    <source>
        <strain evidence="5 6">AU-G6</strain>
    </source>
</reference>
<dbReference type="OrthoDB" id="3665265at2"/>
<evidence type="ECO:0000256" key="2">
    <source>
        <dbReference type="ARBA" id="ARBA00006411"/>
    </source>
</evidence>
<proteinExistence type="inferred from homology"/>
<accession>A0A263D7S2</accession>
<evidence type="ECO:0000256" key="1">
    <source>
        <dbReference type="ARBA" id="ARBA00004496"/>
    </source>
</evidence>
<evidence type="ECO:0000313" key="5">
    <source>
        <dbReference type="EMBL" id="OZM73445.1"/>
    </source>
</evidence>
<keyword evidence="3" id="KW-0963">Cytoplasm</keyword>
<dbReference type="Pfam" id="PF14011">
    <property type="entry name" value="ESX-1_EspG"/>
    <property type="match status" value="1"/>
</dbReference>
<dbReference type="EMBL" id="NKYE01000005">
    <property type="protein sequence ID" value="OZM73445.1"/>
    <property type="molecule type" value="Genomic_DNA"/>
</dbReference>
<keyword evidence="6" id="KW-1185">Reference proteome</keyword>
<comment type="subcellular location">
    <subcellularLocation>
        <location evidence="1">Cytoplasm</location>
    </subcellularLocation>
</comment>
<evidence type="ECO:0000256" key="4">
    <source>
        <dbReference type="ARBA" id="ARBA00023186"/>
    </source>
</evidence>
<gene>
    <name evidence="5" type="ORF">CFN78_10610</name>
</gene>
<dbReference type="InterPro" id="IPR025734">
    <property type="entry name" value="EspG"/>
</dbReference>
<name>A0A263D7S2_9PSEU</name>